<name>A0A2P7BJ96_9HYPH</name>
<evidence type="ECO:0000313" key="2">
    <source>
        <dbReference type="Proteomes" id="UP000241444"/>
    </source>
</evidence>
<sequence length="81" mass="9543">MAFFCAPVLTYPKVRSAPVLENHHFRHPMTNFGSALLQVFWGRDRKWNFIGRRRRANGWLGCQRQLQSSSDWFCSLHHVSP</sequence>
<comment type="caution">
    <text evidence="1">The sequence shown here is derived from an EMBL/GenBank/DDBJ whole genome shotgun (WGS) entry which is preliminary data.</text>
</comment>
<organism evidence="1 2">
    <name type="scientific">Phyllobacterium brassicacearum</name>
    <dbReference type="NCBI Taxonomy" id="314235"/>
    <lineage>
        <taxon>Bacteria</taxon>
        <taxon>Pseudomonadati</taxon>
        <taxon>Pseudomonadota</taxon>
        <taxon>Alphaproteobacteria</taxon>
        <taxon>Hyphomicrobiales</taxon>
        <taxon>Phyllobacteriaceae</taxon>
        <taxon>Phyllobacterium</taxon>
    </lineage>
</organism>
<gene>
    <name evidence="1" type="ORF">CU102_18590</name>
</gene>
<protein>
    <submittedName>
        <fullName evidence="1">Uncharacterized protein</fullName>
    </submittedName>
</protein>
<reference evidence="2" key="1">
    <citation type="submission" date="2017-11" db="EMBL/GenBank/DDBJ databases">
        <authorList>
            <person name="Kuznetsova I."/>
            <person name="Sazanova A."/>
            <person name="Chirak E."/>
            <person name="Safronova V."/>
            <person name="Willems A."/>
        </authorList>
    </citation>
    <scope>NUCLEOTIDE SEQUENCE [LARGE SCALE GENOMIC DNA]</scope>
    <source>
        <strain evidence="2">STM 196</strain>
    </source>
</reference>
<accession>A0A2P7BJ96</accession>
<dbReference type="Proteomes" id="UP000241444">
    <property type="component" value="Unassembled WGS sequence"/>
</dbReference>
<keyword evidence="2" id="KW-1185">Reference proteome</keyword>
<proteinExistence type="predicted"/>
<dbReference type="EMBL" id="PGGO01000015">
    <property type="protein sequence ID" value="PSH66531.1"/>
    <property type="molecule type" value="Genomic_DNA"/>
</dbReference>
<evidence type="ECO:0000313" key="1">
    <source>
        <dbReference type="EMBL" id="PSH66531.1"/>
    </source>
</evidence>
<dbReference type="AlphaFoldDB" id="A0A2P7BJ96"/>